<dbReference type="SUPFAM" id="SSF57667">
    <property type="entry name" value="beta-beta-alpha zinc fingers"/>
    <property type="match status" value="1"/>
</dbReference>
<comment type="caution">
    <text evidence="4">The sequence shown here is derived from an EMBL/GenBank/DDBJ whole genome shotgun (WGS) entry which is preliminary data.</text>
</comment>
<dbReference type="Gene3D" id="3.30.160.60">
    <property type="entry name" value="Classic Zinc Finger"/>
    <property type="match status" value="1"/>
</dbReference>
<feature type="region of interest" description="Disordered" evidence="2">
    <location>
        <begin position="291"/>
        <end position="340"/>
    </location>
</feature>
<evidence type="ECO:0000313" key="4">
    <source>
        <dbReference type="EMBL" id="VDI65260.1"/>
    </source>
</evidence>
<dbReference type="PROSITE" id="PS00028">
    <property type="entry name" value="ZINC_FINGER_C2H2_1"/>
    <property type="match status" value="1"/>
</dbReference>
<feature type="region of interest" description="Disordered" evidence="2">
    <location>
        <begin position="209"/>
        <end position="268"/>
    </location>
</feature>
<dbReference type="InterPro" id="IPR013087">
    <property type="entry name" value="Znf_C2H2_type"/>
</dbReference>
<dbReference type="OrthoDB" id="3437960at2759"/>
<dbReference type="PROSITE" id="PS50157">
    <property type="entry name" value="ZINC_FINGER_C2H2_2"/>
    <property type="match status" value="1"/>
</dbReference>
<organism evidence="4 5">
    <name type="scientific">Mytilus galloprovincialis</name>
    <name type="common">Mediterranean mussel</name>
    <dbReference type="NCBI Taxonomy" id="29158"/>
    <lineage>
        <taxon>Eukaryota</taxon>
        <taxon>Metazoa</taxon>
        <taxon>Spiralia</taxon>
        <taxon>Lophotrochozoa</taxon>
        <taxon>Mollusca</taxon>
        <taxon>Bivalvia</taxon>
        <taxon>Autobranchia</taxon>
        <taxon>Pteriomorphia</taxon>
        <taxon>Mytilida</taxon>
        <taxon>Mytiloidea</taxon>
        <taxon>Mytilidae</taxon>
        <taxon>Mytilinae</taxon>
        <taxon>Mytilus</taxon>
    </lineage>
</organism>
<name>A0A8B6GLE8_MYTGA</name>
<dbReference type="GO" id="GO:0008270">
    <property type="term" value="F:zinc ion binding"/>
    <property type="evidence" value="ECO:0007669"/>
    <property type="project" value="UniProtKB-KW"/>
</dbReference>
<proteinExistence type="predicted"/>
<gene>
    <name evidence="4" type="ORF">MGAL_10B043697</name>
</gene>
<sequence>MGPDVPLKKKSNDRQNLSTINESATKFTEANLTKINPIIDKTLLPDPHPGKIVPTESSILNCNPQNNGVPVGLQKCSPQNNGGPVGLQKCSPQNNGGPAGLQKCSPQNNGVLAGLQKCSPQNNGVPAGLQTDFINRWTEVITQKVIAEFSKDVNATLNSFSLADKVNGCGIKDIAKGLNVEDDINLINVCQNIQKSSQDIAKLLASSTAASESDHSNTVTVHEQIPTNSKPTVQKLEIEKELSSYTNNSAPTVPPEENHKKFHTGEKGFDCSHCPERFELRKDLKDHIATVHKDKEDTTSRGRRNSAKSFNGTYKDIMDDDDEEEITSEEESKDNSDEEMDKVDAYSDMIMHIATDIDGSPESRQFGTEETDNSTDMLEFVNASQDYADNFTDTDIKTEPIGFNELKSRLGDNKYINFDPSIVKVEPEEIIDESALAENHVVSSRVNVEFNTSVVKCEPLNS</sequence>
<accession>A0A8B6GLE8</accession>
<feature type="domain" description="C2H2-type" evidence="3">
    <location>
        <begin position="269"/>
        <end position="297"/>
    </location>
</feature>
<evidence type="ECO:0000256" key="2">
    <source>
        <dbReference type="SAM" id="MobiDB-lite"/>
    </source>
</evidence>
<dbReference type="InterPro" id="IPR036236">
    <property type="entry name" value="Znf_C2H2_sf"/>
</dbReference>
<reference evidence="4" key="1">
    <citation type="submission" date="2018-11" db="EMBL/GenBank/DDBJ databases">
        <authorList>
            <person name="Alioto T."/>
            <person name="Alioto T."/>
        </authorList>
    </citation>
    <scope>NUCLEOTIDE SEQUENCE</scope>
</reference>
<protein>
    <recommendedName>
        <fullName evidence="3">C2H2-type domain-containing protein</fullName>
    </recommendedName>
</protein>
<feature type="compositionally biased region" description="Basic and acidic residues" evidence="2">
    <location>
        <begin position="256"/>
        <end position="268"/>
    </location>
</feature>
<dbReference type="Proteomes" id="UP000596742">
    <property type="component" value="Unassembled WGS sequence"/>
</dbReference>
<dbReference type="EMBL" id="UYJE01008593">
    <property type="protein sequence ID" value="VDI65260.1"/>
    <property type="molecule type" value="Genomic_DNA"/>
</dbReference>
<keyword evidence="1" id="KW-0863">Zinc-finger</keyword>
<dbReference type="AlphaFoldDB" id="A0A8B6GLE8"/>
<feature type="compositionally biased region" description="Polar residues" evidence="2">
    <location>
        <begin position="209"/>
        <end position="232"/>
    </location>
</feature>
<keyword evidence="5" id="KW-1185">Reference proteome</keyword>
<evidence type="ECO:0000256" key="1">
    <source>
        <dbReference type="PROSITE-ProRule" id="PRU00042"/>
    </source>
</evidence>
<evidence type="ECO:0000259" key="3">
    <source>
        <dbReference type="PROSITE" id="PS50157"/>
    </source>
</evidence>
<keyword evidence="1" id="KW-0479">Metal-binding</keyword>
<feature type="compositionally biased region" description="Acidic residues" evidence="2">
    <location>
        <begin position="318"/>
        <end position="340"/>
    </location>
</feature>
<keyword evidence="1" id="KW-0862">Zinc</keyword>
<feature type="compositionally biased region" description="Basic and acidic residues" evidence="2">
    <location>
        <begin position="291"/>
        <end position="300"/>
    </location>
</feature>
<evidence type="ECO:0000313" key="5">
    <source>
        <dbReference type="Proteomes" id="UP000596742"/>
    </source>
</evidence>